<dbReference type="SUPFAM" id="SSF81383">
    <property type="entry name" value="F-box domain"/>
    <property type="match status" value="1"/>
</dbReference>
<name>A0ABR2ZTR4_9AGAR</name>
<dbReference type="Gene3D" id="1.20.1280.50">
    <property type="match status" value="1"/>
</dbReference>
<dbReference type="EMBL" id="JBBXMP010000065">
    <property type="protein sequence ID" value="KAL0064239.1"/>
    <property type="molecule type" value="Genomic_DNA"/>
</dbReference>
<organism evidence="2 3">
    <name type="scientific">Marasmius tenuissimus</name>
    <dbReference type="NCBI Taxonomy" id="585030"/>
    <lineage>
        <taxon>Eukaryota</taxon>
        <taxon>Fungi</taxon>
        <taxon>Dikarya</taxon>
        <taxon>Basidiomycota</taxon>
        <taxon>Agaricomycotina</taxon>
        <taxon>Agaricomycetes</taxon>
        <taxon>Agaricomycetidae</taxon>
        <taxon>Agaricales</taxon>
        <taxon>Marasmiineae</taxon>
        <taxon>Marasmiaceae</taxon>
        <taxon>Marasmius</taxon>
    </lineage>
</organism>
<dbReference type="SUPFAM" id="SSF52047">
    <property type="entry name" value="RNI-like"/>
    <property type="match status" value="1"/>
</dbReference>
<dbReference type="InterPro" id="IPR036047">
    <property type="entry name" value="F-box-like_dom_sf"/>
</dbReference>
<feature type="domain" description="F-box" evidence="1">
    <location>
        <begin position="75"/>
        <end position="131"/>
    </location>
</feature>
<accession>A0ABR2ZTR4</accession>
<comment type="caution">
    <text evidence="2">The sequence shown here is derived from an EMBL/GenBank/DDBJ whole genome shotgun (WGS) entry which is preliminary data.</text>
</comment>
<dbReference type="Proteomes" id="UP001437256">
    <property type="component" value="Unassembled WGS sequence"/>
</dbReference>
<dbReference type="PROSITE" id="PS50181">
    <property type="entry name" value="FBOX"/>
    <property type="match status" value="1"/>
</dbReference>
<evidence type="ECO:0000259" key="1">
    <source>
        <dbReference type="PROSITE" id="PS50181"/>
    </source>
</evidence>
<keyword evidence="3" id="KW-1185">Reference proteome</keyword>
<gene>
    <name evidence="2" type="ORF">AAF712_008824</name>
</gene>
<dbReference type="Pfam" id="PF12937">
    <property type="entry name" value="F-box-like"/>
    <property type="match status" value="1"/>
</dbReference>
<dbReference type="InterPro" id="IPR001810">
    <property type="entry name" value="F-box_dom"/>
</dbReference>
<evidence type="ECO:0000313" key="2">
    <source>
        <dbReference type="EMBL" id="KAL0064239.1"/>
    </source>
</evidence>
<proteinExistence type="predicted"/>
<dbReference type="InterPro" id="IPR032675">
    <property type="entry name" value="LRR_dom_sf"/>
</dbReference>
<evidence type="ECO:0000313" key="3">
    <source>
        <dbReference type="Proteomes" id="UP001437256"/>
    </source>
</evidence>
<protein>
    <recommendedName>
        <fullName evidence="1">F-box domain-containing protein</fullName>
    </recommendedName>
</protein>
<sequence>MNFNALTQFECFSATLASEVQNMSRDTMSPSRRIFISQILEGILSEQAEEPSQLDGLDGLGVNLKTSIANIRSLLSPIHRLPPELLTRIFTCICIPTWLAIEEAPEILELASVCGRWREIILSTPSLWANIGFDTIGWLDEAATGPKEFGTYLPRLVRAVRLFLARSETAPLNLSLGLVDLDETWSHNMMDLMDSVAEMKERWRDVDFDFSRCSLSQLDHPSFARLCRPPPLSLERLTLAPPICCLLLQISPDPQSLLQGFESCPLLTSLELNVPPLVQQWSRLSLPWRQITNLQISTIDTLSLVEMLRGTPELKELRITSVRITDDSEIESAPNPISLVMLEYLALEHSTDAPYTLRHFTFPRLLTLLLPSDKAENQWNHPHFTEFLERSSCTITHLRIGAFSGPGLDILQLFPRLKSLCIEETVISGVFMPSCSRIFTEAFLHQLFELVLMNHEPSSSYPFRTIPSLQTLH</sequence>
<dbReference type="Gene3D" id="3.80.10.10">
    <property type="entry name" value="Ribonuclease Inhibitor"/>
    <property type="match status" value="1"/>
</dbReference>
<reference evidence="2 3" key="1">
    <citation type="submission" date="2024-05" db="EMBL/GenBank/DDBJ databases">
        <title>A draft genome resource for the thread blight pathogen Marasmius tenuissimus strain MS-2.</title>
        <authorList>
            <person name="Yulfo-Soto G.E."/>
            <person name="Baruah I.K."/>
            <person name="Amoako-Attah I."/>
            <person name="Bukari Y."/>
            <person name="Meinhardt L.W."/>
            <person name="Bailey B.A."/>
            <person name="Cohen S.P."/>
        </authorList>
    </citation>
    <scope>NUCLEOTIDE SEQUENCE [LARGE SCALE GENOMIC DNA]</scope>
    <source>
        <strain evidence="2 3">MS-2</strain>
    </source>
</reference>